<dbReference type="EC" id="2.7.8.8" evidence="1"/>
<gene>
    <name evidence="1" type="ORF">AVDCRST_MAG56-6328</name>
</gene>
<feature type="non-terminal residue" evidence="1">
    <location>
        <position position="1"/>
    </location>
</feature>
<accession>A0A6J4KR95</accession>
<feature type="non-terminal residue" evidence="1">
    <location>
        <position position="237"/>
    </location>
</feature>
<reference evidence="1" key="1">
    <citation type="submission" date="2020-02" db="EMBL/GenBank/DDBJ databases">
        <authorList>
            <person name="Meier V. D."/>
        </authorList>
    </citation>
    <scope>NUCLEOTIDE SEQUENCE</scope>
    <source>
        <strain evidence="1">AVDCRST_MAG56</strain>
    </source>
</reference>
<dbReference type="GO" id="GO:0003882">
    <property type="term" value="F:CDP-diacylglycerol-serine O-phosphatidyltransferase activity"/>
    <property type="evidence" value="ECO:0007669"/>
    <property type="project" value="UniProtKB-EC"/>
</dbReference>
<dbReference type="AlphaFoldDB" id="A0A6J4KR95"/>
<dbReference type="EMBL" id="CADCTQ010000519">
    <property type="protein sequence ID" value="CAA9311799.1"/>
    <property type="molecule type" value="Genomic_DNA"/>
</dbReference>
<proteinExistence type="predicted"/>
<sequence length="237" mass="25342">EKTHSQRLYLRQPALRLRGRGGRARAQRTPDGVLPDLPGGPARLLRRLPGAAAEGAFPHRQRPRFAGRHGHVRAAAVHHHFPPAGPEHARPRVRPGYVQRRAARGFRHCRVFGAAAGQVQRRPPPVGLLHRGAHAGQRPADRLPAPHPAGPPRLVRFHRPAGVFDRVFGGDVAAAGGRAAPVRPQVQDVRLPAQCRAVPVPGCFGGAAAGAGGHGRAGHHCPLPARFARRAAHAPRL</sequence>
<evidence type="ECO:0000313" key="1">
    <source>
        <dbReference type="EMBL" id="CAA9311799.1"/>
    </source>
</evidence>
<keyword evidence="1" id="KW-0808">Transferase</keyword>
<protein>
    <submittedName>
        <fullName evidence="1">CDP-diacylglycerol--serine O-phosphatidyltransferase</fullName>
        <ecNumber evidence="1">2.7.8.8</ecNumber>
    </submittedName>
</protein>
<organism evidence="1">
    <name type="scientific">uncultured Cytophagales bacterium</name>
    <dbReference type="NCBI Taxonomy" id="158755"/>
    <lineage>
        <taxon>Bacteria</taxon>
        <taxon>Pseudomonadati</taxon>
        <taxon>Bacteroidota</taxon>
        <taxon>Sphingobacteriia</taxon>
        <taxon>Sphingobacteriales</taxon>
        <taxon>environmental samples</taxon>
    </lineage>
</organism>
<name>A0A6J4KR95_9SPHI</name>